<name>A0A8H4PYS2_9HYPO</name>
<dbReference type="SUPFAM" id="SSF50985">
    <property type="entry name" value="RCC1/BLIP-II"/>
    <property type="match status" value="1"/>
</dbReference>
<dbReference type="EMBL" id="JAAVMX010000001">
    <property type="protein sequence ID" value="KAF4512873.1"/>
    <property type="molecule type" value="Genomic_DNA"/>
</dbReference>
<accession>A0A8H4PYS2</accession>
<dbReference type="PANTHER" id="PTHR45982">
    <property type="entry name" value="REGULATOR OF CHROMOSOME CONDENSATION"/>
    <property type="match status" value="1"/>
</dbReference>
<feature type="repeat" description="RCC1" evidence="3">
    <location>
        <begin position="329"/>
        <end position="383"/>
    </location>
</feature>
<feature type="compositionally biased region" description="Polar residues" evidence="4">
    <location>
        <begin position="156"/>
        <end position="166"/>
    </location>
</feature>
<evidence type="ECO:0000256" key="3">
    <source>
        <dbReference type="PROSITE-ProRule" id="PRU00235"/>
    </source>
</evidence>
<feature type="repeat" description="RCC1" evidence="3">
    <location>
        <begin position="140"/>
        <end position="207"/>
    </location>
</feature>
<evidence type="ECO:0000313" key="6">
    <source>
        <dbReference type="EMBL" id="KAF4512873.1"/>
    </source>
</evidence>
<evidence type="ECO:0000259" key="5">
    <source>
        <dbReference type="Pfam" id="PF25390"/>
    </source>
</evidence>
<dbReference type="PROSITE" id="PS50012">
    <property type="entry name" value="RCC1_3"/>
    <property type="match status" value="7"/>
</dbReference>
<organism evidence="6 7">
    <name type="scientific">Ophiocordyceps sinensis</name>
    <dbReference type="NCBI Taxonomy" id="72228"/>
    <lineage>
        <taxon>Eukaryota</taxon>
        <taxon>Fungi</taxon>
        <taxon>Dikarya</taxon>
        <taxon>Ascomycota</taxon>
        <taxon>Pezizomycotina</taxon>
        <taxon>Sordariomycetes</taxon>
        <taxon>Hypocreomycetidae</taxon>
        <taxon>Hypocreales</taxon>
        <taxon>Ophiocordycipitaceae</taxon>
        <taxon>Ophiocordyceps</taxon>
    </lineage>
</organism>
<dbReference type="Pfam" id="PF25390">
    <property type="entry name" value="WD40_RLD"/>
    <property type="match status" value="1"/>
</dbReference>
<keyword evidence="2" id="KW-0677">Repeat</keyword>
<keyword evidence="1" id="KW-0344">Guanine-nucleotide releasing factor</keyword>
<dbReference type="InterPro" id="IPR009091">
    <property type="entry name" value="RCC1/BLIP-II"/>
</dbReference>
<sequence>MPRIKIELSSSPQTRIKRESSEQESVIEVPAAEARREMPPAARPPKRRINNVEGSAAEARPRKRTAKAKVTNEAPTTRLRVVVFGTGDGGELGLGPYPYHDGNPALAVRPRINRLLNPVSVGVVQVAVGGMHCAALTHDGRVLTWGVNDSKALGRDTTTPSASPDANESDLHTLESTPMEVSGLSELGHVFTQVAVTDNATFVLTATGLVYGWGTFFGSDGPYGFLKANIQGRNRPRPEELFQPTPVQIAGLRDVKELVAGVNHVLALTHNGTVYAWGCGNRGELGRRPGLRRRHEAESLVPRAINLPKRAIVRIFAGFHHSFAIDNKGSVWTWGLNNFGQTGIPADEGGLCVELPRVVDSLKGRRITNMAGGFHHSLACTENGRVLGWGRCDDAQLGIAVASLPDEDILVDNQDEPRILTVPTVIPGLDASQVAAGIDDSLAINATGKVLAWGFSDGYRTGLNTEESVQRPTLLSGKAVHDATFTFAGCGGQFSVIAGPAPTVLIELDG</sequence>
<keyword evidence="7" id="KW-1185">Reference proteome</keyword>
<comment type="caution">
    <text evidence="6">The sequence shown here is derived from an EMBL/GenBank/DDBJ whole genome shotgun (WGS) entry which is preliminary data.</text>
</comment>
<dbReference type="Gene3D" id="2.130.10.30">
    <property type="entry name" value="Regulator of chromosome condensation 1/beta-lactamase-inhibitor protein II"/>
    <property type="match status" value="1"/>
</dbReference>
<dbReference type="InterPro" id="IPR051553">
    <property type="entry name" value="Ran_GTPase-activating"/>
</dbReference>
<dbReference type="Proteomes" id="UP000557566">
    <property type="component" value="Unassembled WGS sequence"/>
</dbReference>
<feature type="repeat" description="RCC1" evidence="3">
    <location>
        <begin position="384"/>
        <end position="447"/>
    </location>
</feature>
<feature type="repeat" description="RCC1" evidence="3">
    <location>
        <begin position="448"/>
        <end position="501"/>
    </location>
</feature>
<protein>
    <recommendedName>
        <fullName evidence="5">RCC1-like domain-containing protein</fullName>
    </recommendedName>
</protein>
<proteinExistence type="predicted"/>
<feature type="repeat" description="RCC1" evidence="3">
    <location>
        <begin position="79"/>
        <end position="139"/>
    </location>
</feature>
<feature type="domain" description="RCC1-like" evidence="5">
    <location>
        <begin position="81"/>
        <end position="497"/>
    </location>
</feature>
<evidence type="ECO:0000256" key="1">
    <source>
        <dbReference type="ARBA" id="ARBA00022658"/>
    </source>
</evidence>
<dbReference type="AlphaFoldDB" id="A0A8H4PYS2"/>
<dbReference type="InterPro" id="IPR000408">
    <property type="entry name" value="Reg_chr_condens"/>
</dbReference>
<feature type="repeat" description="RCC1" evidence="3">
    <location>
        <begin position="208"/>
        <end position="271"/>
    </location>
</feature>
<dbReference type="PRINTS" id="PR00633">
    <property type="entry name" value="RCCNDNSATION"/>
</dbReference>
<dbReference type="GO" id="GO:0005737">
    <property type="term" value="C:cytoplasm"/>
    <property type="evidence" value="ECO:0007669"/>
    <property type="project" value="TreeGrafter"/>
</dbReference>
<dbReference type="OrthoDB" id="61110at2759"/>
<feature type="region of interest" description="Disordered" evidence="4">
    <location>
        <begin position="151"/>
        <end position="171"/>
    </location>
</feature>
<evidence type="ECO:0000313" key="7">
    <source>
        <dbReference type="Proteomes" id="UP000557566"/>
    </source>
</evidence>
<dbReference type="PANTHER" id="PTHR45982:SF1">
    <property type="entry name" value="REGULATOR OF CHROMOSOME CONDENSATION"/>
    <property type="match status" value="1"/>
</dbReference>
<dbReference type="PROSITE" id="PS00625">
    <property type="entry name" value="RCC1_1"/>
    <property type="match status" value="1"/>
</dbReference>
<reference evidence="6 7" key="1">
    <citation type="journal article" date="2020" name="Genome Biol. Evol.">
        <title>A new high-quality draft genome assembly of the Chinese cordyceps Ophiocordyceps sinensis.</title>
        <authorList>
            <person name="Shu R."/>
            <person name="Zhang J."/>
            <person name="Meng Q."/>
            <person name="Zhang H."/>
            <person name="Zhou G."/>
            <person name="Li M."/>
            <person name="Wu P."/>
            <person name="Zhao Y."/>
            <person name="Chen C."/>
            <person name="Qin Q."/>
        </authorList>
    </citation>
    <scope>NUCLEOTIDE SEQUENCE [LARGE SCALE GENOMIC DNA]</scope>
    <source>
        <strain evidence="6 7">IOZ07</strain>
    </source>
</reference>
<dbReference type="GO" id="GO:0005085">
    <property type="term" value="F:guanyl-nucleotide exchange factor activity"/>
    <property type="evidence" value="ECO:0007669"/>
    <property type="project" value="TreeGrafter"/>
</dbReference>
<gene>
    <name evidence="6" type="ORF">G6O67_000204</name>
</gene>
<feature type="region of interest" description="Disordered" evidence="4">
    <location>
        <begin position="1"/>
        <end position="71"/>
    </location>
</feature>
<evidence type="ECO:0000256" key="4">
    <source>
        <dbReference type="SAM" id="MobiDB-lite"/>
    </source>
</evidence>
<feature type="repeat" description="RCC1" evidence="3">
    <location>
        <begin position="272"/>
        <end position="328"/>
    </location>
</feature>
<evidence type="ECO:0000256" key="2">
    <source>
        <dbReference type="ARBA" id="ARBA00022737"/>
    </source>
</evidence>
<dbReference type="InterPro" id="IPR058923">
    <property type="entry name" value="RCC1-like_dom"/>
</dbReference>